<reference evidence="4" key="1">
    <citation type="submission" date="2016-10" db="EMBL/GenBank/DDBJ databases">
        <authorList>
            <person name="Varghese N."/>
            <person name="Submissions S."/>
        </authorList>
    </citation>
    <scope>NUCLEOTIDE SEQUENCE [LARGE SCALE GENOMIC DNA]</scope>
    <source>
        <strain evidence="4">IBRC-M 10403</strain>
    </source>
</reference>
<dbReference type="InterPro" id="IPR023346">
    <property type="entry name" value="Lysozyme-like_dom_sf"/>
</dbReference>
<name>A0A1G6REV9_9PSEU</name>
<dbReference type="GO" id="GO:0008933">
    <property type="term" value="F:peptidoglycan lytic transglycosylase activity"/>
    <property type="evidence" value="ECO:0007669"/>
    <property type="project" value="TreeGrafter"/>
</dbReference>
<dbReference type="Proteomes" id="UP000199501">
    <property type="component" value="Unassembled WGS sequence"/>
</dbReference>
<keyword evidence="2" id="KW-0812">Transmembrane</keyword>
<feature type="compositionally biased region" description="Pro residues" evidence="1">
    <location>
        <begin position="1"/>
        <end position="11"/>
    </location>
</feature>
<organism evidence="3 4">
    <name type="scientific">Actinokineospora iranica</name>
    <dbReference type="NCBI Taxonomy" id="1271860"/>
    <lineage>
        <taxon>Bacteria</taxon>
        <taxon>Bacillati</taxon>
        <taxon>Actinomycetota</taxon>
        <taxon>Actinomycetes</taxon>
        <taxon>Pseudonocardiales</taxon>
        <taxon>Pseudonocardiaceae</taxon>
        <taxon>Actinokineospora</taxon>
    </lineage>
</organism>
<accession>A0A1G6REV9</accession>
<dbReference type="GO" id="GO:0009253">
    <property type="term" value="P:peptidoglycan catabolic process"/>
    <property type="evidence" value="ECO:0007669"/>
    <property type="project" value="TreeGrafter"/>
</dbReference>
<dbReference type="PANTHER" id="PTHR30163">
    <property type="entry name" value="MEMBRANE-BOUND LYTIC MUREIN TRANSGLYCOSYLASE B"/>
    <property type="match status" value="1"/>
</dbReference>
<dbReference type="SUPFAM" id="SSF53955">
    <property type="entry name" value="Lysozyme-like"/>
    <property type="match status" value="1"/>
</dbReference>
<gene>
    <name evidence="3" type="ORF">SAMN05216174_106316</name>
</gene>
<dbReference type="InterPro" id="IPR043426">
    <property type="entry name" value="MltB-like"/>
</dbReference>
<evidence type="ECO:0000313" key="4">
    <source>
        <dbReference type="Proteomes" id="UP000199501"/>
    </source>
</evidence>
<dbReference type="Gene3D" id="1.10.530.10">
    <property type="match status" value="1"/>
</dbReference>
<dbReference type="AlphaFoldDB" id="A0A1G6REV9"/>
<dbReference type="STRING" id="1271860.SAMN05216174_106316"/>
<feature type="transmembrane region" description="Helical" evidence="2">
    <location>
        <begin position="30"/>
        <end position="51"/>
    </location>
</feature>
<evidence type="ECO:0000256" key="2">
    <source>
        <dbReference type="SAM" id="Phobius"/>
    </source>
</evidence>
<protein>
    <recommendedName>
        <fullName evidence="5">Membrane-bound lytic murein transglycosylase B</fullName>
    </recommendedName>
</protein>
<evidence type="ECO:0008006" key="5">
    <source>
        <dbReference type="Google" id="ProtNLM"/>
    </source>
</evidence>
<dbReference type="PANTHER" id="PTHR30163:SF8">
    <property type="entry name" value="LYTIC MUREIN TRANSGLYCOSYLASE"/>
    <property type="match status" value="1"/>
</dbReference>
<evidence type="ECO:0000256" key="1">
    <source>
        <dbReference type="SAM" id="MobiDB-lite"/>
    </source>
</evidence>
<keyword evidence="2" id="KW-1133">Transmembrane helix</keyword>
<evidence type="ECO:0000313" key="3">
    <source>
        <dbReference type="EMBL" id="SDD03179.1"/>
    </source>
</evidence>
<keyword evidence="4" id="KW-1185">Reference proteome</keyword>
<proteinExistence type="predicted"/>
<sequence length="280" mass="29128">MAASPTPPPTTLPVDSWPSPEPPPGRGPNLAARLLLVAVLITLAGATFLLLDAANPPKRPPAGEDRFVVPLLDVVPGAAAPQARPTPAGQDLRAWAEKIASETDIPARTAIAYANAELATRDRTPGCNLTWVTLAGVGRVESHHGHYSGSRVGSDGTLSKPIIGVPLDGSPGVKAIPDTDDGRLDGDPQWDRAVGSMQFLPTTWARWSQRASGDGALPDPQNVDDSALTAARYLCASGGDLATGAGWWKAVLTYNESRKYGVDVFSGASAYARKAAELGG</sequence>
<dbReference type="RefSeq" id="WP_228771652.1">
    <property type="nucleotide sequence ID" value="NZ_FMZZ01000006.1"/>
</dbReference>
<feature type="region of interest" description="Disordered" evidence="1">
    <location>
        <begin position="1"/>
        <end position="25"/>
    </location>
</feature>
<dbReference type="EMBL" id="FMZZ01000006">
    <property type="protein sequence ID" value="SDD03179.1"/>
    <property type="molecule type" value="Genomic_DNA"/>
</dbReference>
<keyword evidence="2" id="KW-0472">Membrane</keyword>